<comment type="catalytic activity">
    <reaction evidence="9">
        <text>3 propionate 3-nitronate + 3 O2 + H2O = 3 3-oxopropanoate + 2 nitrate + nitrite + H2O2 + 3 H(+)</text>
        <dbReference type="Rhea" id="RHEA:57332"/>
        <dbReference type="ChEBI" id="CHEBI:15377"/>
        <dbReference type="ChEBI" id="CHEBI:15378"/>
        <dbReference type="ChEBI" id="CHEBI:15379"/>
        <dbReference type="ChEBI" id="CHEBI:16240"/>
        <dbReference type="ChEBI" id="CHEBI:16301"/>
        <dbReference type="ChEBI" id="CHEBI:17632"/>
        <dbReference type="ChEBI" id="CHEBI:33190"/>
        <dbReference type="ChEBI" id="CHEBI:136067"/>
    </reaction>
</comment>
<comment type="cofactor">
    <cofactor evidence="1">
        <name>FMN</name>
        <dbReference type="ChEBI" id="CHEBI:58210"/>
    </cofactor>
</comment>
<evidence type="ECO:0000313" key="10">
    <source>
        <dbReference type="EMBL" id="ADV68193.1"/>
    </source>
</evidence>
<dbReference type="InterPro" id="IPR013785">
    <property type="entry name" value="Aldolase_TIM"/>
</dbReference>
<keyword evidence="10" id="KW-0223">Dioxygenase</keyword>
<dbReference type="GO" id="GO:0009636">
    <property type="term" value="P:response to toxic substance"/>
    <property type="evidence" value="ECO:0007669"/>
    <property type="project" value="UniProtKB-KW"/>
</dbReference>
<evidence type="ECO:0000256" key="1">
    <source>
        <dbReference type="ARBA" id="ARBA00001917"/>
    </source>
</evidence>
<keyword evidence="5" id="KW-0288">FMN</keyword>
<evidence type="ECO:0000256" key="6">
    <source>
        <dbReference type="ARBA" id="ARBA00023002"/>
    </source>
</evidence>
<dbReference type="STRING" id="709986.Deima_2559"/>
<dbReference type="HOGENOM" id="CLU_038732_5_1_0"/>
<gene>
    <name evidence="10" type="ordered locus">Deima_2559</name>
</gene>
<evidence type="ECO:0000256" key="4">
    <source>
        <dbReference type="ARBA" id="ARBA00022630"/>
    </source>
</evidence>
<evidence type="ECO:0000256" key="3">
    <source>
        <dbReference type="ARBA" id="ARBA00022575"/>
    </source>
</evidence>
<organism evidence="10 11">
    <name type="scientific">Deinococcus maricopensis (strain DSM 21211 / LMG 22137 / NRRL B-23946 / LB-34)</name>
    <dbReference type="NCBI Taxonomy" id="709986"/>
    <lineage>
        <taxon>Bacteria</taxon>
        <taxon>Thermotogati</taxon>
        <taxon>Deinococcota</taxon>
        <taxon>Deinococci</taxon>
        <taxon>Deinococcales</taxon>
        <taxon>Deinococcaceae</taxon>
        <taxon>Deinococcus</taxon>
    </lineage>
</organism>
<reference evidence="10 11" key="1">
    <citation type="journal article" date="2011" name="Stand. Genomic Sci.">
        <title>Complete genome sequence of Deinococcus maricopensis type strain (LB-34).</title>
        <authorList>
            <person name="Pukall R."/>
            <person name="Zeytun A."/>
            <person name="Lucas S."/>
            <person name="Lapidus A."/>
            <person name="Hammon N."/>
            <person name="Deshpande S."/>
            <person name="Nolan M."/>
            <person name="Cheng J.F."/>
            <person name="Pitluck S."/>
            <person name="Liolios K."/>
            <person name="Pagani I."/>
            <person name="Mikhailova N."/>
            <person name="Ivanova N."/>
            <person name="Mavromatis K."/>
            <person name="Pati A."/>
            <person name="Tapia R."/>
            <person name="Han C."/>
            <person name="Goodwin L."/>
            <person name="Chen A."/>
            <person name="Palaniappan K."/>
            <person name="Land M."/>
            <person name="Hauser L."/>
            <person name="Chang Y.J."/>
            <person name="Jeffries C.D."/>
            <person name="Brambilla E.M."/>
            <person name="Rohde M."/>
            <person name="Goker M."/>
            <person name="Detter J.C."/>
            <person name="Woyke T."/>
            <person name="Bristow J."/>
            <person name="Eisen J.A."/>
            <person name="Markowitz V."/>
            <person name="Hugenholtz P."/>
            <person name="Kyrpides N.C."/>
            <person name="Klenk H.P."/>
        </authorList>
    </citation>
    <scope>NUCLEOTIDE SEQUENCE [LARGE SCALE GENOMIC DNA]</scope>
    <source>
        <strain evidence="11">DSM 21211 / LMG 22137 / NRRL B-23946 / LB-34</strain>
    </source>
</reference>
<evidence type="ECO:0000313" key="11">
    <source>
        <dbReference type="Proteomes" id="UP000008635"/>
    </source>
</evidence>
<protein>
    <recommendedName>
        <fullName evidence="8">Propionate 3-nitronate monooxygenase</fullName>
    </recommendedName>
</protein>
<evidence type="ECO:0000256" key="7">
    <source>
        <dbReference type="ARBA" id="ARBA00023033"/>
    </source>
</evidence>
<dbReference type="eggNOG" id="COG2070">
    <property type="taxonomic scope" value="Bacteria"/>
</dbReference>
<comment type="similarity">
    <text evidence="2">Belongs to the nitronate monooxygenase family. NMO class I subfamily.</text>
</comment>
<dbReference type="Gene3D" id="3.20.20.70">
    <property type="entry name" value="Aldolase class I"/>
    <property type="match status" value="1"/>
</dbReference>
<dbReference type="GO" id="GO:0018580">
    <property type="term" value="F:nitronate monooxygenase activity"/>
    <property type="evidence" value="ECO:0007669"/>
    <property type="project" value="InterPro"/>
</dbReference>
<dbReference type="PANTHER" id="PTHR42747">
    <property type="entry name" value="NITRONATE MONOOXYGENASE-RELATED"/>
    <property type="match status" value="1"/>
</dbReference>
<dbReference type="CDD" id="cd04730">
    <property type="entry name" value="NPD_like"/>
    <property type="match status" value="1"/>
</dbReference>
<sequence length="347" mass="35069" precursor="true">MSVLRRLGARVPVMAAPMAGGPSTPALVAAVGEAGGVGALGGAYLTPAALEAACADVRARTSAPFAVNLFVPTPTPEVTPAALALATAELGPFHTRLGLAAPALPVRFEEEFGAQFEVVLRVRPALFTFTFGRLEERRVRALQAAGVLVAGTATNADEARQLAEDGVDAIVAQGAEAGGHRGGWTHGGEGALERTLQLVRAISAVTRVPVIASGGLMSADDVRAALAAGALDVACGTAFLLAREAGTSAPYRAALRAAARAGHAQTALTRAFSGRAARGLRNAFMDAVRSPLPYPAQNALTRPLRTAGAQAGDAGVLSLWAGEGAARVLEASAAEILAALTPAERPG</sequence>
<dbReference type="EMBL" id="CP002454">
    <property type="protein sequence ID" value="ADV68193.1"/>
    <property type="molecule type" value="Genomic_DNA"/>
</dbReference>
<dbReference type="KEGG" id="dmr:Deima_2559"/>
<evidence type="ECO:0000256" key="8">
    <source>
        <dbReference type="ARBA" id="ARBA00031155"/>
    </source>
</evidence>
<dbReference type="Proteomes" id="UP000008635">
    <property type="component" value="Chromosome"/>
</dbReference>
<accession>E8UAV4</accession>
<proteinExistence type="inferred from homology"/>
<keyword evidence="11" id="KW-1185">Reference proteome</keyword>
<evidence type="ECO:0000256" key="2">
    <source>
        <dbReference type="ARBA" id="ARBA00009881"/>
    </source>
</evidence>
<keyword evidence="6" id="KW-0560">Oxidoreductase</keyword>
<dbReference type="Pfam" id="PF03060">
    <property type="entry name" value="NMO"/>
    <property type="match status" value="1"/>
</dbReference>
<dbReference type="PANTHER" id="PTHR42747:SF3">
    <property type="entry name" value="NITRONATE MONOOXYGENASE-RELATED"/>
    <property type="match status" value="1"/>
</dbReference>
<reference evidence="11" key="2">
    <citation type="submission" date="2011-01" db="EMBL/GenBank/DDBJ databases">
        <title>The complete genome of Deinococcus maricopensis DSM 21211.</title>
        <authorList>
            <consortium name="US DOE Joint Genome Institute (JGI-PGF)"/>
            <person name="Lucas S."/>
            <person name="Copeland A."/>
            <person name="Lapidus A."/>
            <person name="Goodwin L."/>
            <person name="Pitluck S."/>
            <person name="Kyrpides N."/>
            <person name="Mavromatis K."/>
            <person name="Pagani I."/>
            <person name="Ivanova N."/>
            <person name="Ovchinnikova G."/>
            <person name="Zeytun A."/>
            <person name="Detter J.C."/>
            <person name="Han C."/>
            <person name="Land M."/>
            <person name="Hauser L."/>
            <person name="Markowitz V."/>
            <person name="Cheng J.-F."/>
            <person name="Hugenholtz P."/>
            <person name="Woyke T."/>
            <person name="Wu D."/>
            <person name="Pukall R."/>
            <person name="Gehrich-Schroeter G."/>
            <person name="Brambilla E."/>
            <person name="Klenk H.-P."/>
            <person name="Eisen J.A."/>
        </authorList>
    </citation>
    <scope>NUCLEOTIDE SEQUENCE [LARGE SCALE GENOMIC DNA]</scope>
    <source>
        <strain evidence="11">DSM 21211 / LMG 22137 / NRRL B-23946 / LB-34</strain>
    </source>
</reference>
<keyword evidence="4" id="KW-0285">Flavoprotein</keyword>
<dbReference type="RefSeq" id="WP_013557697.1">
    <property type="nucleotide sequence ID" value="NC_014958.1"/>
</dbReference>
<keyword evidence="3" id="KW-0216">Detoxification</keyword>
<evidence type="ECO:0000256" key="9">
    <source>
        <dbReference type="ARBA" id="ARBA00049401"/>
    </source>
</evidence>
<name>E8UAV4_DEIML</name>
<dbReference type="SUPFAM" id="SSF51412">
    <property type="entry name" value="Inosine monophosphate dehydrogenase (IMPDH)"/>
    <property type="match status" value="1"/>
</dbReference>
<dbReference type="InterPro" id="IPR004136">
    <property type="entry name" value="NMO"/>
</dbReference>
<keyword evidence="7" id="KW-0503">Monooxygenase</keyword>
<dbReference type="GO" id="GO:0051213">
    <property type="term" value="F:dioxygenase activity"/>
    <property type="evidence" value="ECO:0007669"/>
    <property type="project" value="UniProtKB-KW"/>
</dbReference>
<evidence type="ECO:0000256" key="5">
    <source>
        <dbReference type="ARBA" id="ARBA00022643"/>
    </source>
</evidence>
<dbReference type="AlphaFoldDB" id="E8UAV4"/>